<reference evidence="1" key="1">
    <citation type="submission" date="2020-11" db="EMBL/GenBank/DDBJ databases">
        <title>Connecting structure to function with the recovery of over 1000 high-quality activated sludge metagenome-assembled genomes encoding full-length rRNA genes using long-read sequencing.</title>
        <authorList>
            <person name="Singleton C.M."/>
            <person name="Petriglieri F."/>
            <person name="Kristensen J.M."/>
            <person name="Kirkegaard R.H."/>
            <person name="Michaelsen T.Y."/>
            <person name="Andersen M.H."/>
            <person name="Karst S.M."/>
            <person name="Dueholm M.S."/>
            <person name="Nielsen P.H."/>
            <person name="Albertsen M."/>
        </authorList>
    </citation>
    <scope>NUCLEOTIDE SEQUENCE</scope>
    <source>
        <strain evidence="1">Fred_18-Q3-R57-64_BAT3C.431</strain>
    </source>
</reference>
<dbReference type="Gene3D" id="1.10.440.10">
    <property type="entry name" value="T4 endonuclease V"/>
    <property type="match status" value="1"/>
</dbReference>
<dbReference type="SUPFAM" id="SSF47077">
    <property type="entry name" value="T4 endonuclease V"/>
    <property type="match status" value="1"/>
</dbReference>
<accession>A0A7T9DKK0</accession>
<evidence type="ECO:0000313" key="1">
    <source>
        <dbReference type="EMBL" id="QQR93039.1"/>
    </source>
</evidence>
<dbReference type="Proteomes" id="UP000596004">
    <property type="component" value="Chromosome"/>
</dbReference>
<dbReference type="EMBL" id="CP064981">
    <property type="protein sequence ID" value="QQR93039.1"/>
    <property type="molecule type" value="Genomic_DNA"/>
</dbReference>
<dbReference type="AlphaFoldDB" id="A0A7T9DKK0"/>
<dbReference type="Pfam" id="PF03013">
    <property type="entry name" value="Pyr_excise"/>
    <property type="match status" value="1"/>
</dbReference>
<organism evidence="1">
    <name type="scientific">Candidatus Iainarchaeum sp</name>
    <dbReference type="NCBI Taxonomy" id="3101447"/>
    <lineage>
        <taxon>Archaea</taxon>
        <taxon>Candidatus Iainarchaeota</taxon>
        <taxon>Candidatus Iainarchaeia</taxon>
        <taxon>Candidatus Iainarchaeales</taxon>
        <taxon>Candidatus Iainarchaeaceae</taxon>
        <taxon>Candidatus Iainarchaeum</taxon>
    </lineage>
</organism>
<gene>
    <name evidence="1" type="ORF">IPJ89_02240</name>
</gene>
<protein>
    <submittedName>
        <fullName evidence="1">Pyrimidine dimer DNA glycosylase</fullName>
    </submittedName>
</protein>
<proteinExistence type="predicted"/>
<sequence>MRVWDVDPKILCRKHLLGEHRELHGLYNILAHDKKGYRNHPETKRWEGKLAALYARHERLVKEMERRGYVHASPLDKKFAKGKKLQDAFVHTPAEQLKLLKEKPCDCPLD</sequence>
<dbReference type="InterPro" id="IPR004260">
    <property type="entry name" value="Pyr-dimer_DNA_glycosylase"/>
</dbReference>
<dbReference type="InterPro" id="IPR024796">
    <property type="entry name" value="T4_endonuc_V"/>
</dbReference>
<name>A0A7T9DKK0_9ARCH</name>